<gene>
    <name evidence="1" type="ORF">Salat_1176000</name>
</gene>
<reference evidence="1" key="2">
    <citation type="journal article" date="2024" name="Plant">
        <title>Genomic evolution and insights into agronomic trait innovations of Sesamum species.</title>
        <authorList>
            <person name="Miao H."/>
            <person name="Wang L."/>
            <person name="Qu L."/>
            <person name="Liu H."/>
            <person name="Sun Y."/>
            <person name="Le M."/>
            <person name="Wang Q."/>
            <person name="Wei S."/>
            <person name="Zheng Y."/>
            <person name="Lin W."/>
            <person name="Duan Y."/>
            <person name="Cao H."/>
            <person name="Xiong S."/>
            <person name="Wang X."/>
            <person name="Wei L."/>
            <person name="Li C."/>
            <person name="Ma Q."/>
            <person name="Ju M."/>
            <person name="Zhao R."/>
            <person name="Li G."/>
            <person name="Mu C."/>
            <person name="Tian Q."/>
            <person name="Mei H."/>
            <person name="Zhang T."/>
            <person name="Gao T."/>
            <person name="Zhang H."/>
        </authorList>
    </citation>
    <scope>NUCLEOTIDE SEQUENCE</scope>
    <source>
        <strain evidence="1">3651</strain>
    </source>
</reference>
<accession>A0AAE1YF79</accession>
<name>A0AAE1YF79_9LAMI</name>
<evidence type="ECO:0000313" key="2">
    <source>
        <dbReference type="Proteomes" id="UP001293254"/>
    </source>
</evidence>
<dbReference type="AlphaFoldDB" id="A0AAE1YF79"/>
<proteinExistence type="predicted"/>
<comment type="caution">
    <text evidence="1">The sequence shown here is derived from an EMBL/GenBank/DDBJ whole genome shotgun (WGS) entry which is preliminary data.</text>
</comment>
<keyword evidence="2" id="KW-1185">Reference proteome</keyword>
<protein>
    <submittedName>
        <fullName evidence="1">Uncharacterized protein</fullName>
    </submittedName>
</protein>
<sequence>MPKLLLSVHFPFPSPYAPSRDLTLPHTNLLSSSAFRRPPFSPLFNTKSTLPSSARTFPTSISSISPIVPINPTFLFHYCLSSHELYLTAYGVATFNLPSPSNLWQPPPKPVLSPIKRSYSIVF</sequence>
<dbReference type="Proteomes" id="UP001293254">
    <property type="component" value="Unassembled WGS sequence"/>
</dbReference>
<dbReference type="EMBL" id="JACGWO010000004">
    <property type="protein sequence ID" value="KAK4428761.1"/>
    <property type="molecule type" value="Genomic_DNA"/>
</dbReference>
<reference evidence="1" key="1">
    <citation type="submission" date="2020-06" db="EMBL/GenBank/DDBJ databases">
        <authorList>
            <person name="Li T."/>
            <person name="Hu X."/>
            <person name="Zhang T."/>
            <person name="Song X."/>
            <person name="Zhang H."/>
            <person name="Dai N."/>
            <person name="Sheng W."/>
            <person name="Hou X."/>
            <person name="Wei L."/>
        </authorList>
    </citation>
    <scope>NUCLEOTIDE SEQUENCE</scope>
    <source>
        <strain evidence="1">3651</strain>
        <tissue evidence="1">Leaf</tissue>
    </source>
</reference>
<organism evidence="1 2">
    <name type="scientific">Sesamum alatum</name>
    <dbReference type="NCBI Taxonomy" id="300844"/>
    <lineage>
        <taxon>Eukaryota</taxon>
        <taxon>Viridiplantae</taxon>
        <taxon>Streptophyta</taxon>
        <taxon>Embryophyta</taxon>
        <taxon>Tracheophyta</taxon>
        <taxon>Spermatophyta</taxon>
        <taxon>Magnoliopsida</taxon>
        <taxon>eudicotyledons</taxon>
        <taxon>Gunneridae</taxon>
        <taxon>Pentapetalae</taxon>
        <taxon>asterids</taxon>
        <taxon>lamiids</taxon>
        <taxon>Lamiales</taxon>
        <taxon>Pedaliaceae</taxon>
        <taxon>Sesamum</taxon>
    </lineage>
</organism>
<evidence type="ECO:0000313" key="1">
    <source>
        <dbReference type="EMBL" id="KAK4428761.1"/>
    </source>
</evidence>